<keyword evidence="2" id="KW-1185">Reference proteome</keyword>
<dbReference type="Proteomes" id="UP001344906">
    <property type="component" value="Unassembled WGS sequence"/>
</dbReference>
<name>A0ABQ6FLD1_9CHLR</name>
<dbReference type="EMBL" id="BSRI01000001">
    <property type="protein sequence ID" value="GLV55060.1"/>
    <property type="molecule type" value="Genomic_DNA"/>
</dbReference>
<proteinExistence type="predicted"/>
<reference evidence="1 2" key="1">
    <citation type="submission" date="2023-02" db="EMBL/GenBank/DDBJ databases">
        <title>Dictyobacter halimunensis sp. nov., a new member of the class Ktedonobacteria from forest soil in a geothermal area.</title>
        <authorList>
            <person name="Rachmania M.K."/>
            <person name="Ningsih F."/>
            <person name="Sakai Y."/>
            <person name="Yabe S."/>
            <person name="Yokota A."/>
            <person name="Sjamsuridzal W."/>
        </authorList>
    </citation>
    <scope>NUCLEOTIDE SEQUENCE [LARGE SCALE GENOMIC DNA]</scope>
    <source>
        <strain evidence="1 2">S3.2.2.5</strain>
    </source>
</reference>
<comment type="caution">
    <text evidence="1">The sequence shown here is derived from an EMBL/GenBank/DDBJ whole genome shotgun (WGS) entry which is preliminary data.</text>
</comment>
<evidence type="ECO:0000313" key="1">
    <source>
        <dbReference type="EMBL" id="GLV55060.1"/>
    </source>
</evidence>
<evidence type="ECO:0000313" key="2">
    <source>
        <dbReference type="Proteomes" id="UP001344906"/>
    </source>
</evidence>
<dbReference type="RefSeq" id="WP_338249073.1">
    <property type="nucleotide sequence ID" value="NZ_BSRI01000001.1"/>
</dbReference>
<gene>
    <name evidence="1" type="ORF">KDH_19070</name>
</gene>
<organism evidence="1 2">
    <name type="scientific">Dictyobacter halimunensis</name>
    <dbReference type="NCBI Taxonomy" id="3026934"/>
    <lineage>
        <taxon>Bacteria</taxon>
        <taxon>Bacillati</taxon>
        <taxon>Chloroflexota</taxon>
        <taxon>Ktedonobacteria</taxon>
        <taxon>Ktedonobacterales</taxon>
        <taxon>Dictyobacteraceae</taxon>
        <taxon>Dictyobacter</taxon>
    </lineage>
</organism>
<protein>
    <recommendedName>
        <fullName evidence="3">Peptidase</fullName>
    </recommendedName>
</protein>
<sequence length="313" mass="35260">MSFVAFTGNSDYCFTNSLHMSLLATGASKQELPETGFLECLTTMPFGKMYLQLDTGPLAFFNSAEVDPDNGLTLAIHALGWSCREQRGGPSHLALARLREALKQAPALVGPLDAGYLTYNPSHKYLEGTDHFVMALAVENDHVLMHDPRKYPYARLSISEFMKAWRAERISYKWGPYTLRDRFQRQEKLTRLEMIERALPLIRRHICLELDGPQVYNGVAALRMLAEQLRDGHRPEELLEMLTAFVFPLAGKRSLDAAAFLDEAHLPAAAHAMEQQALLVGQAQYLGMHNRWPEVAVVIDQLITNEQHLIDAL</sequence>
<accession>A0ABQ6FLD1</accession>
<evidence type="ECO:0008006" key="3">
    <source>
        <dbReference type="Google" id="ProtNLM"/>
    </source>
</evidence>